<evidence type="ECO:0000313" key="2">
    <source>
        <dbReference type="EMBL" id="SEW15269.1"/>
    </source>
</evidence>
<dbReference type="Pfam" id="PF24431">
    <property type="entry name" value="DUF7554"/>
    <property type="match status" value="1"/>
</dbReference>
<gene>
    <name evidence="2" type="ORF">SAMN04487945_1787</name>
</gene>
<accession>A0A1I0PLQ0</accession>
<dbReference type="AlphaFoldDB" id="A0A1I0PLQ0"/>
<evidence type="ECO:0000256" key="1">
    <source>
        <dbReference type="SAM" id="Phobius"/>
    </source>
</evidence>
<name>A0A1I0PLQ0_9EURY</name>
<dbReference type="RefSeq" id="WP_089668957.1">
    <property type="nucleotide sequence ID" value="NZ_FOJA01000001.1"/>
</dbReference>
<protein>
    <submittedName>
        <fullName evidence="2">Uncharacterized protein</fullName>
    </submittedName>
</protein>
<reference evidence="2 3" key="1">
    <citation type="submission" date="2016-10" db="EMBL/GenBank/DDBJ databases">
        <authorList>
            <person name="de Groot N.N."/>
        </authorList>
    </citation>
    <scope>NUCLEOTIDE SEQUENCE [LARGE SCALE GENOMIC DNA]</scope>
    <source>
        <strain evidence="2 3">CGMCC 1.5337</strain>
    </source>
</reference>
<evidence type="ECO:0000313" key="3">
    <source>
        <dbReference type="Proteomes" id="UP000198518"/>
    </source>
</evidence>
<dbReference type="Proteomes" id="UP000198518">
    <property type="component" value="Unassembled WGS sequence"/>
</dbReference>
<feature type="transmembrane region" description="Helical" evidence="1">
    <location>
        <begin position="36"/>
        <end position="61"/>
    </location>
</feature>
<sequence>MSQARGELDADTLLRVVLVLVVVWLALEVLEAFVGALAAVLGLARPFIGLLVVALVVLWLLDEI</sequence>
<keyword evidence="3" id="KW-1185">Reference proteome</keyword>
<proteinExistence type="predicted"/>
<keyword evidence="1" id="KW-1133">Transmembrane helix</keyword>
<keyword evidence="1" id="KW-0472">Membrane</keyword>
<keyword evidence="1" id="KW-0812">Transmembrane</keyword>
<organism evidence="2 3">
    <name type="scientific">Halobacterium jilantaiense</name>
    <dbReference type="NCBI Taxonomy" id="355548"/>
    <lineage>
        <taxon>Archaea</taxon>
        <taxon>Methanobacteriati</taxon>
        <taxon>Methanobacteriota</taxon>
        <taxon>Stenosarchaea group</taxon>
        <taxon>Halobacteria</taxon>
        <taxon>Halobacteriales</taxon>
        <taxon>Halobacteriaceae</taxon>
        <taxon>Halobacterium</taxon>
    </lineage>
</organism>
<feature type="transmembrane region" description="Helical" evidence="1">
    <location>
        <begin position="12"/>
        <end position="30"/>
    </location>
</feature>
<dbReference type="EMBL" id="FOJA01000001">
    <property type="protein sequence ID" value="SEW15269.1"/>
    <property type="molecule type" value="Genomic_DNA"/>
</dbReference>
<dbReference type="InterPro" id="IPR055976">
    <property type="entry name" value="DUF7554"/>
</dbReference>